<dbReference type="RefSeq" id="WP_057813227.1">
    <property type="nucleotide sequence ID" value="NZ_CP040736.1"/>
</dbReference>
<accession>A0A5B7T5I4</accession>
<sequence>MKEAQFQKKGIALIYLAKKFFTLSVGDRVPTVDELCKDTNTSRGTMQNALETLKMDRAIKTISKGHMGTYLLEQNRDKLLSYMINKNIVCAMPLPYTKHYEGMSTAFYKSFEESQLSLNLAYVNGSINRLNGLLTNRFDFIMTSGLTADYLINRYDVQLIKMFSDETNVSTHVLIHRKNSNEYHFKGIHDGMNIGVDSHSIDYKLLTQEIVKNHDVNLIETPYNQMVQRIGNGSLDAAIWNRDEISEKNYPVDYESINSSYIEKASRAALLCRKDDDFTKEIVKKYSDTSKIVLVQNAVISGKILPEY</sequence>
<dbReference type="AlphaFoldDB" id="A0A5B7T5I4"/>
<protein>
    <submittedName>
        <fullName evidence="3">GntR family transcriptional regulator</fullName>
    </submittedName>
</protein>
<dbReference type="SUPFAM" id="SSF46785">
    <property type="entry name" value="Winged helix' DNA-binding domain"/>
    <property type="match status" value="1"/>
</dbReference>
<dbReference type="KEGG" id="lft:FG051_12165"/>
<dbReference type="InterPro" id="IPR036390">
    <property type="entry name" value="WH_DNA-bd_sf"/>
</dbReference>
<reference evidence="3 4" key="1">
    <citation type="submission" date="2019-05" db="EMBL/GenBank/DDBJ databases">
        <title>Genome Sequence of Lactobacillus futsaii Y97, a Potential Probiotic Strain Isolated from the Futsai of Taiwan.</title>
        <authorList>
            <person name="Du X."/>
        </authorList>
    </citation>
    <scope>NUCLEOTIDE SEQUENCE [LARGE SCALE GENOMIC DNA]</scope>
    <source>
        <strain evidence="3 4">Y97</strain>
    </source>
</reference>
<dbReference type="EMBL" id="CP040736">
    <property type="protein sequence ID" value="QCX25799.1"/>
    <property type="molecule type" value="Genomic_DNA"/>
</dbReference>
<dbReference type="InterPro" id="IPR036388">
    <property type="entry name" value="WH-like_DNA-bd_sf"/>
</dbReference>
<evidence type="ECO:0000313" key="4">
    <source>
        <dbReference type="Proteomes" id="UP000310673"/>
    </source>
</evidence>
<feature type="domain" description="Uncharacterised protein YhfZ C-terminal" evidence="2">
    <location>
        <begin position="77"/>
        <end position="308"/>
    </location>
</feature>
<dbReference type="Gene3D" id="3.40.190.10">
    <property type="entry name" value="Periplasmic binding protein-like II"/>
    <property type="match status" value="2"/>
</dbReference>
<dbReference type="Proteomes" id="UP000310673">
    <property type="component" value="Chromosome"/>
</dbReference>
<dbReference type="InterPro" id="IPR032791">
    <property type="entry name" value="YhfZ_C"/>
</dbReference>
<dbReference type="InterPro" id="IPR041444">
    <property type="entry name" value="HTH_41"/>
</dbReference>
<evidence type="ECO:0000313" key="3">
    <source>
        <dbReference type="EMBL" id="QCX25799.1"/>
    </source>
</evidence>
<dbReference type="Pfam" id="PF14503">
    <property type="entry name" value="YhfZ_C"/>
    <property type="match status" value="1"/>
</dbReference>
<gene>
    <name evidence="3" type="ORF">FG051_12165</name>
</gene>
<dbReference type="Pfam" id="PF14502">
    <property type="entry name" value="HTH_41"/>
    <property type="match status" value="1"/>
</dbReference>
<dbReference type="SUPFAM" id="SSF53850">
    <property type="entry name" value="Periplasmic binding protein-like II"/>
    <property type="match status" value="1"/>
</dbReference>
<name>A0A5B7T5I4_9LACO</name>
<dbReference type="STRING" id="1423818.FC88_GL002222"/>
<dbReference type="NCBIfam" id="NF041241">
    <property type="entry name" value="YhfZ_full"/>
    <property type="match status" value="1"/>
</dbReference>
<evidence type="ECO:0000259" key="2">
    <source>
        <dbReference type="Pfam" id="PF14503"/>
    </source>
</evidence>
<feature type="domain" description="YhfZ helix-turn-helix" evidence="1">
    <location>
        <begin position="25"/>
        <end position="71"/>
    </location>
</feature>
<organism evidence="3 4">
    <name type="scientific">Companilactobacillus futsaii</name>
    <dbReference type="NCBI Taxonomy" id="938155"/>
    <lineage>
        <taxon>Bacteria</taxon>
        <taxon>Bacillati</taxon>
        <taxon>Bacillota</taxon>
        <taxon>Bacilli</taxon>
        <taxon>Lactobacillales</taxon>
        <taxon>Lactobacillaceae</taxon>
        <taxon>Companilactobacillus</taxon>
    </lineage>
</organism>
<evidence type="ECO:0000259" key="1">
    <source>
        <dbReference type="Pfam" id="PF14502"/>
    </source>
</evidence>
<proteinExistence type="predicted"/>
<dbReference type="Gene3D" id="1.10.10.10">
    <property type="entry name" value="Winged helix-like DNA-binding domain superfamily/Winged helix DNA-binding domain"/>
    <property type="match status" value="1"/>
</dbReference>